<feature type="domain" description="DUF3730" evidence="3">
    <location>
        <begin position="478"/>
        <end position="700"/>
    </location>
</feature>
<dbReference type="AlphaFoldDB" id="A0A7R8X1W1"/>
<dbReference type="PANTHER" id="PTHR16212:SF4">
    <property type="entry name" value="FOCADHESIN"/>
    <property type="match status" value="1"/>
</dbReference>
<feature type="domain" description="Focadhesin C-terminal" evidence="2">
    <location>
        <begin position="805"/>
        <end position="934"/>
    </location>
</feature>
<evidence type="ECO:0000256" key="1">
    <source>
        <dbReference type="SAM" id="MobiDB-lite"/>
    </source>
</evidence>
<reference evidence="4" key="1">
    <citation type="submission" date="2020-11" db="EMBL/GenBank/DDBJ databases">
        <authorList>
            <person name="Tran Van P."/>
        </authorList>
    </citation>
    <scope>NUCLEOTIDE SEQUENCE</scope>
</reference>
<evidence type="ECO:0000259" key="2">
    <source>
        <dbReference type="Pfam" id="PF11229"/>
    </source>
</evidence>
<dbReference type="InterPro" id="IPR021392">
    <property type="entry name" value="Focadhesin_C"/>
</dbReference>
<evidence type="ECO:0000259" key="3">
    <source>
        <dbReference type="Pfam" id="PF12530"/>
    </source>
</evidence>
<dbReference type="Proteomes" id="UP000677054">
    <property type="component" value="Unassembled WGS sequence"/>
</dbReference>
<proteinExistence type="predicted"/>
<feature type="region of interest" description="Disordered" evidence="1">
    <location>
        <begin position="19"/>
        <end position="44"/>
    </location>
</feature>
<keyword evidence="5" id="KW-1185">Reference proteome</keyword>
<dbReference type="InterPro" id="IPR022542">
    <property type="entry name" value="FOCAD/RST1_DUF3730"/>
</dbReference>
<dbReference type="EMBL" id="LR899631">
    <property type="protein sequence ID" value="CAD7241249.1"/>
    <property type="molecule type" value="Genomic_DNA"/>
</dbReference>
<gene>
    <name evidence="4" type="ORF">DSTB1V02_LOCUS1249</name>
</gene>
<evidence type="ECO:0000313" key="4">
    <source>
        <dbReference type="EMBL" id="CAD7241249.1"/>
    </source>
</evidence>
<dbReference type="Pfam" id="PF12530">
    <property type="entry name" value="DUF3730"/>
    <property type="match status" value="1"/>
</dbReference>
<protein>
    <recommendedName>
        <fullName evidence="6">Focadhesin</fullName>
    </recommendedName>
</protein>
<evidence type="ECO:0000313" key="5">
    <source>
        <dbReference type="Proteomes" id="UP000677054"/>
    </source>
</evidence>
<dbReference type="OrthoDB" id="6354723at2759"/>
<dbReference type="Pfam" id="PF11229">
    <property type="entry name" value="Focadhesin"/>
    <property type="match status" value="1"/>
</dbReference>
<dbReference type="InterPro" id="IPR016024">
    <property type="entry name" value="ARM-type_fold"/>
</dbReference>
<evidence type="ECO:0008006" key="6">
    <source>
        <dbReference type="Google" id="ProtNLM"/>
    </source>
</evidence>
<accession>A0A7R8X1W1</accession>
<dbReference type="PANTHER" id="PTHR16212">
    <property type="entry name" value="FOCADHESIN FAMILY MEMBER"/>
    <property type="match status" value="1"/>
</dbReference>
<dbReference type="GO" id="GO:0060147">
    <property type="term" value="P:regulation of post-transcriptional gene silencing"/>
    <property type="evidence" value="ECO:0007669"/>
    <property type="project" value="InterPro"/>
</dbReference>
<dbReference type="InterPro" id="IPR045163">
    <property type="entry name" value="Focadhesin/RST1"/>
</dbReference>
<name>A0A7R8X1W1_9CRUS</name>
<organism evidence="4">
    <name type="scientific">Darwinula stevensoni</name>
    <dbReference type="NCBI Taxonomy" id="69355"/>
    <lineage>
        <taxon>Eukaryota</taxon>
        <taxon>Metazoa</taxon>
        <taxon>Ecdysozoa</taxon>
        <taxon>Arthropoda</taxon>
        <taxon>Crustacea</taxon>
        <taxon>Oligostraca</taxon>
        <taxon>Ostracoda</taxon>
        <taxon>Podocopa</taxon>
        <taxon>Podocopida</taxon>
        <taxon>Darwinulocopina</taxon>
        <taxon>Darwinuloidea</taxon>
        <taxon>Darwinulidae</taxon>
        <taxon>Darwinula</taxon>
    </lineage>
</organism>
<sequence>MLVLKQKLVAHFVAHLQGPSSPPGRALATSGSSRKLDSVVPKPSTSVDGSVGVSLSRTWNSMMTRMRCYENDSWTTEAFIHGRVQVLWSNCCSEDPLLSSIASNLLVESVKAGILQYSYVLNGFLFRIKNSKNNRHALNGFMQLLTLPGCMELMGSHGPTSHPLVIVLRNSPSLANPILGHIKDLLQTSLTCLRLLEPFLLHVLCDPEPVMELQVLKTHLVMPMLHSASSNPRLKMLLLHSLKWQQTMQGSLESTMDFLQLMSQWCVEEDEEWNERLYPLQVILSLRALKSGFDPSQFLQTMLRNLQFLRPGKEVEVTYLLMAEFLHCAPPSLTARILLICRTMLMQGKISGAVACSIIPSLLQLISTTSPFLSEEQILARDLIAHLGMLQTCPIATHVLLLDDWMLFDPLYTQAVHALHLLCHYKSALSLKDALGNPFIPLLLGGWVHFEGALAGEDAWKVLVEAGKLDPKRALDLLPLLLYHLSKEGQPQLRLCILLLLPSLAVHKACVGPVLQVIQGLWRTKSLQPIAFKLFHSLWKVENRCYPYLEKALLEEASGSSLTAGISEFLLSKVIVIRDICLTEPSRHGSVLVAPLSQIINLSNSVEMAGVAGLALDAVSHLCRQEVIDIRTTWKILASKLTKDSRPLVTTKLIEMLSLVPELHVPSPEFQRFTENILAVLWRYTGSPDPSITEAAFRALSHFKLGMFNLSSIPEVGKENLEAHKAAAATPFEAAKQPEDLLDFVPGECFVKLLRHPQEESGIQAYGTLLSSLVKEEISALPQSVYYVAMQKAHERCSPTNPSGEPLSYSFLTDRSILKAIINHLRRQCNMSAMEPGVEVCLEALSQDFPRPLPPLSWYDLLVPLTQHSISLLKASLIIAIRQSLASASAKLFLHAWISPSPPQALTIDVSEVLFSLLGKIGSVIPPADFQPFVMSQLQGMRDMTILLQHVPAALRDTSLHENNRTILGNAIESIAEKIDLGNQTQLNAFLESATELPAVHFERLTSPTSWWEVTGPKLLMASRICAHATLKSATSNSDTNPLIWINGIIDATANHPLCVWLLCEDRAFVNPFRGGWQQKEVWKILKAGMEGVKKAREQADWIRELMGRISTLSTAFQSLEQEPFIVIQVIGFYMEILANALLTFAHWPIPESVEDRFLLCPAALAILLESHAWRDSISAITGWVLQMMDSCHVSQAQKTGLMRMLLVSRHGSHFCKTSVWNKAVPLLSE</sequence>
<dbReference type="SUPFAM" id="SSF48371">
    <property type="entry name" value="ARM repeat"/>
    <property type="match status" value="1"/>
</dbReference>
<dbReference type="EMBL" id="CAJPEV010000114">
    <property type="protein sequence ID" value="CAG0880785.1"/>
    <property type="molecule type" value="Genomic_DNA"/>
</dbReference>